<reference evidence="1 2" key="1">
    <citation type="submission" date="2024-01" db="EMBL/GenBank/DDBJ databases">
        <title>The complete chloroplast genome sequence of Lithospermum erythrorhizon: insights into the phylogenetic relationship among Boraginaceae species and the maternal lineages of purple gromwells.</title>
        <authorList>
            <person name="Okada T."/>
            <person name="Watanabe K."/>
        </authorList>
    </citation>
    <scope>NUCLEOTIDE SEQUENCE [LARGE SCALE GENOMIC DNA]</scope>
</reference>
<sequence>MWGFKENFSIPDDVDMRITMGSESIVQPIDNELDTKRLFVRGGPLFLEAFSFGMCLPFIDFVNRLLEHLNRVPGNLSLLNSVLPYYGSQKVMVGNGTLLPISHVGTPSLTFNHHVFHRNHVLVVPQLKKNLIYIQRLCYDNACLVQLSSSSFTLKDPKTMTSIAQCSSHGSLYPLISSNPACLSVSLSSSARSRVRRVISVQQCQSSPQVMPSPLVCLSSPMRLLLSVAPRLSHPGYEVLQTLV</sequence>
<dbReference type="Proteomes" id="UP001454036">
    <property type="component" value="Unassembled WGS sequence"/>
</dbReference>
<accession>A0AAV3PSC3</accession>
<organism evidence="1 2">
    <name type="scientific">Lithospermum erythrorhizon</name>
    <name type="common">Purple gromwell</name>
    <name type="synonym">Lithospermum officinale var. erythrorhizon</name>
    <dbReference type="NCBI Taxonomy" id="34254"/>
    <lineage>
        <taxon>Eukaryota</taxon>
        <taxon>Viridiplantae</taxon>
        <taxon>Streptophyta</taxon>
        <taxon>Embryophyta</taxon>
        <taxon>Tracheophyta</taxon>
        <taxon>Spermatophyta</taxon>
        <taxon>Magnoliopsida</taxon>
        <taxon>eudicotyledons</taxon>
        <taxon>Gunneridae</taxon>
        <taxon>Pentapetalae</taxon>
        <taxon>asterids</taxon>
        <taxon>lamiids</taxon>
        <taxon>Boraginales</taxon>
        <taxon>Boraginaceae</taxon>
        <taxon>Boraginoideae</taxon>
        <taxon>Lithospermeae</taxon>
        <taxon>Lithospermum</taxon>
    </lineage>
</organism>
<protein>
    <submittedName>
        <fullName evidence="1">Uncharacterized protein</fullName>
    </submittedName>
</protein>
<dbReference type="AlphaFoldDB" id="A0AAV3PSC3"/>
<proteinExistence type="predicted"/>
<dbReference type="EMBL" id="BAABME010002450">
    <property type="protein sequence ID" value="GAA0154684.1"/>
    <property type="molecule type" value="Genomic_DNA"/>
</dbReference>
<evidence type="ECO:0000313" key="2">
    <source>
        <dbReference type="Proteomes" id="UP001454036"/>
    </source>
</evidence>
<comment type="caution">
    <text evidence="1">The sequence shown here is derived from an EMBL/GenBank/DDBJ whole genome shotgun (WGS) entry which is preliminary data.</text>
</comment>
<name>A0AAV3PSC3_LITER</name>
<gene>
    <name evidence="1" type="ORF">LIER_12595</name>
</gene>
<evidence type="ECO:0000313" key="1">
    <source>
        <dbReference type="EMBL" id="GAA0154684.1"/>
    </source>
</evidence>
<keyword evidence="2" id="KW-1185">Reference proteome</keyword>